<dbReference type="KEGG" id="cvr:CHLNCDRAFT_21975"/>
<evidence type="ECO:0000256" key="3">
    <source>
        <dbReference type="ARBA" id="ARBA00022692"/>
    </source>
</evidence>
<keyword evidence="2" id="KW-0813">Transport</keyword>
<feature type="domain" description="Major facilitator superfamily (MFS) profile" evidence="9">
    <location>
        <begin position="10"/>
        <end position="415"/>
    </location>
</feature>
<feature type="transmembrane region" description="Helical" evidence="8">
    <location>
        <begin position="157"/>
        <end position="176"/>
    </location>
</feature>
<protein>
    <recommendedName>
        <fullName evidence="9">Major facilitator superfamily (MFS) profile domain-containing protein</fullName>
    </recommendedName>
</protein>
<dbReference type="PANTHER" id="PTHR11662:SF243">
    <property type="entry name" value="ANION TRANSPORTER 6, CHLOROPLASTIC-RELATED"/>
    <property type="match status" value="1"/>
</dbReference>
<dbReference type="Pfam" id="PF07690">
    <property type="entry name" value="MFS_1"/>
    <property type="match status" value="1"/>
</dbReference>
<dbReference type="EMBL" id="GL433841">
    <property type="protein sequence ID" value="EFN56606.1"/>
    <property type="molecule type" value="Genomic_DNA"/>
</dbReference>
<dbReference type="eggNOG" id="KOG2532">
    <property type="taxonomic scope" value="Eukaryota"/>
</dbReference>
<evidence type="ECO:0000256" key="2">
    <source>
        <dbReference type="ARBA" id="ARBA00022448"/>
    </source>
</evidence>
<dbReference type="SUPFAM" id="SSF103473">
    <property type="entry name" value="MFS general substrate transporter"/>
    <property type="match status" value="1"/>
</dbReference>
<feature type="transmembrane region" description="Helical" evidence="8">
    <location>
        <begin position="327"/>
        <end position="347"/>
    </location>
</feature>
<comment type="subcellular location">
    <subcellularLocation>
        <location evidence="1">Membrane</location>
        <topology evidence="1">Multi-pass membrane protein</topology>
    </subcellularLocation>
</comment>
<keyword evidence="11" id="KW-1185">Reference proteome</keyword>
<evidence type="ECO:0000256" key="8">
    <source>
        <dbReference type="SAM" id="Phobius"/>
    </source>
</evidence>
<dbReference type="AlphaFoldDB" id="E1ZB96"/>
<keyword evidence="5 8" id="KW-1133">Transmembrane helix</keyword>
<feature type="transmembrane region" description="Helical" evidence="8">
    <location>
        <begin position="359"/>
        <end position="383"/>
    </location>
</feature>
<dbReference type="InterPro" id="IPR020846">
    <property type="entry name" value="MFS_dom"/>
</dbReference>
<reference evidence="10 11" key="1">
    <citation type="journal article" date="2010" name="Plant Cell">
        <title>The Chlorella variabilis NC64A genome reveals adaptation to photosymbiosis, coevolution with viruses, and cryptic sex.</title>
        <authorList>
            <person name="Blanc G."/>
            <person name="Duncan G."/>
            <person name="Agarkova I."/>
            <person name="Borodovsky M."/>
            <person name="Gurnon J."/>
            <person name="Kuo A."/>
            <person name="Lindquist E."/>
            <person name="Lucas S."/>
            <person name="Pangilinan J."/>
            <person name="Polle J."/>
            <person name="Salamov A."/>
            <person name="Terry A."/>
            <person name="Yamada T."/>
            <person name="Dunigan D.D."/>
            <person name="Grigoriev I.V."/>
            <person name="Claverie J.M."/>
            <person name="Van Etten J.L."/>
        </authorList>
    </citation>
    <scope>NUCLEOTIDE SEQUENCE [LARGE SCALE GENOMIC DNA]</scope>
    <source>
        <strain evidence="10 11">NC64A</strain>
    </source>
</reference>
<feature type="transmembrane region" description="Helical" evidence="8">
    <location>
        <begin position="134"/>
        <end position="151"/>
    </location>
</feature>
<sequence>WAELPAQYKLVFATSLSFVICNMDKVNISVAILAMSRDFGWSPTISGLVQSSFFYGYLLSQIPGGYAASLLGGRKVLPGGVALWSVATAGVPLLAGTLPGLFLSRAAVGLGEGVAPSAATDIVARAIPTDQRSLGRVDVWWCVLLGLLIAPPLMERFGWPSVFYLFGGVGLVWCLWWERLLAEQPGGSGARLGEAEGKAHAAAHAGHGGVIDARQPVPWRAFLRNPPLRALGFTHFCNNWFHYTMLAWMPTYFTDSLSLDLSHAAQVSLLPPIAAIAASALAGPSADALIARGVPVETVRKAAQCTAFLGPAGCLLAASLMEGSTASVVLVTLSLGLASFSLAGLYCNHADLSPRYASVLLGMTNTSGALPGIVGVAFTGCLFDWTGSWGWSLFAPSIFFFLTGSAAYVRWGSADPQDFSEEANSEPFAVERWLGLVRSRLPGGSGEQAGKED</sequence>
<dbReference type="Proteomes" id="UP000008141">
    <property type="component" value="Unassembled WGS sequence"/>
</dbReference>
<evidence type="ECO:0000259" key="9">
    <source>
        <dbReference type="PROSITE" id="PS50850"/>
    </source>
</evidence>
<accession>E1ZB96</accession>
<keyword evidence="3 8" id="KW-0812">Transmembrane</keyword>
<evidence type="ECO:0000256" key="5">
    <source>
        <dbReference type="ARBA" id="ARBA00022989"/>
    </source>
</evidence>
<dbReference type="FunFam" id="1.20.1250.20:FF:000272">
    <property type="entry name" value="Probable anion transporter 6, chloroplastic"/>
    <property type="match status" value="1"/>
</dbReference>
<dbReference type="Gene3D" id="1.20.1250.20">
    <property type="entry name" value="MFS general substrate transporter like domains"/>
    <property type="match status" value="2"/>
</dbReference>
<proteinExistence type="inferred from homology"/>
<dbReference type="OrthoDB" id="2250022at2759"/>
<evidence type="ECO:0000256" key="6">
    <source>
        <dbReference type="ARBA" id="ARBA00023136"/>
    </source>
</evidence>
<dbReference type="InterPro" id="IPR050382">
    <property type="entry name" value="MFS_Na/Anion_cotransporter"/>
</dbReference>
<dbReference type="PANTHER" id="PTHR11662">
    <property type="entry name" value="SOLUTE CARRIER FAMILY 17"/>
    <property type="match status" value="1"/>
</dbReference>
<dbReference type="GO" id="GO:0016020">
    <property type="term" value="C:membrane"/>
    <property type="evidence" value="ECO:0007669"/>
    <property type="project" value="UniProtKB-SubCell"/>
</dbReference>
<evidence type="ECO:0000256" key="4">
    <source>
        <dbReference type="ARBA" id="ARBA00022847"/>
    </source>
</evidence>
<dbReference type="GO" id="GO:0015293">
    <property type="term" value="F:symporter activity"/>
    <property type="evidence" value="ECO:0007669"/>
    <property type="project" value="UniProtKB-KW"/>
</dbReference>
<dbReference type="InterPro" id="IPR011701">
    <property type="entry name" value="MFS"/>
</dbReference>
<dbReference type="InParanoid" id="E1ZB96"/>
<keyword evidence="4" id="KW-0769">Symport</keyword>
<dbReference type="InterPro" id="IPR036259">
    <property type="entry name" value="MFS_trans_sf"/>
</dbReference>
<evidence type="ECO:0000313" key="11">
    <source>
        <dbReference type="Proteomes" id="UP000008141"/>
    </source>
</evidence>
<keyword evidence="6 8" id="KW-0472">Membrane</keyword>
<organism evidence="11">
    <name type="scientific">Chlorella variabilis</name>
    <name type="common">Green alga</name>
    <dbReference type="NCBI Taxonomy" id="554065"/>
    <lineage>
        <taxon>Eukaryota</taxon>
        <taxon>Viridiplantae</taxon>
        <taxon>Chlorophyta</taxon>
        <taxon>core chlorophytes</taxon>
        <taxon>Trebouxiophyceae</taxon>
        <taxon>Chlorellales</taxon>
        <taxon>Chlorellaceae</taxon>
        <taxon>Chlorella clade</taxon>
        <taxon>Chlorella</taxon>
    </lineage>
</organism>
<dbReference type="OMA" id="WEQPGLE"/>
<dbReference type="PROSITE" id="PS50850">
    <property type="entry name" value="MFS"/>
    <property type="match status" value="1"/>
</dbReference>
<evidence type="ECO:0000256" key="7">
    <source>
        <dbReference type="ARBA" id="ARBA00024362"/>
    </source>
</evidence>
<comment type="similarity">
    <text evidence="7">Belongs to the major facilitator superfamily. Sodium/anion cotransporter (TC 2.A.1.14) family.</text>
</comment>
<evidence type="ECO:0000256" key="1">
    <source>
        <dbReference type="ARBA" id="ARBA00004141"/>
    </source>
</evidence>
<dbReference type="GeneID" id="17356162"/>
<feature type="transmembrane region" description="Helical" evidence="8">
    <location>
        <begin position="389"/>
        <end position="409"/>
    </location>
</feature>
<gene>
    <name evidence="10" type="ORF">CHLNCDRAFT_21975</name>
</gene>
<evidence type="ECO:0000313" key="10">
    <source>
        <dbReference type="EMBL" id="EFN56606.1"/>
    </source>
</evidence>
<dbReference type="FunFam" id="1.20.1250.20:FF:000003">
    <property type="entry name" value="Solute carrier family 17 member 3"/>
    <property type="match status" value="1"/>
</dbReference>
<name>E1ZB96_CHLVA</name>
<dbReference type="FunCoup" id="E1ZB96">
    <property type="interactions" value="170"/>
</dbReference>
<feature type="non-terminal residue" evidence="10">
    <location>
        <position position="1"/>
    </location>
</feature>
<dbReference type="RefSeq" id="XP_005848708.1">
    <property type="nucleotide sequence ID" value="XM_005848646.1"/>
</dbReference>